<keyword evidence="1" id="KW-0812">Transmembrane</keyword>
<gene>
    <name evidence="2" type="ORF">ACKI18_40350</name>
</gene>
<feature type="transmembrane region" description="Helical" evidence="1">
    <location>
        <begin position="89"/>
        <end position="106"/>
    </location>
</feature>
<dbReference type="Proteomes" id="UP001631957">
    <property type="component" value="Unassembled WGS sequence"/>
</dbReference>
<name>A0ABW9I3L2_9ACTN</name>
<sequence>MGLLVGVPMVVGLLAVVAPAGLVSWCGTKFGRFGWAVVVFVLGTAGVLAGLAAYNSDVDLGGAATRIALTGLPYAVAAALLVPDRWVRLGAVVVLAAGVGYGGYLGPSQVRDHERAAQIARYRAHPEVLYLGVTPPGMRIARAVVGSSYFGVEYHAETSGYVGMTVRSPLSPRAVCPDRPEAGMICAVGAGGEVRQVRSLPGGGREVTLFRRHEGAEVEVRSQSLGEAGLRRVLDTLHPLSEGELEGLMREKVIGEG</sequence>
<evidence type="ECO:0000313" key="3">
    <source>
        <dbReference type="Proteomes" id="UP001631957"/>
    </source>
</evidence>
<evidence type="ECO:0008006" key="4">
    <source>
        <dbReference type="Google" id="ProtNLM"/>
    </source>
</evidence>
<evidence type="ECO:0000256" key="1">
    <source>
        <dbReference type="SAM" id="Phobius"/>
    </source>
</evidence>
<feature type="transmembrane region" description="Helical" evidence="1">
    <location>
        <begin position="60"/>
        <end position="82"/>
    </location>
</feature>
<organism evidence="2 3">
    <name type="scientific">Streptomyces niveiscabiei</name>
    <dbReference type="NCBI Taxonomy" id="164115"/>
    <lineage>
        <taxon>Bacteria</taxon>
        <taxon>Bacillati</taxon>
        <taxon>Actinomycetota</taxon>
        <taxon>Actinomycetes</taxon>
        <taxon>Kitasatosporales</taxon>
        <taxon>Streptomycetaceae</taxon>
        <taxon>Streptomyces</taxon>
    </lineage>
</organism>
<protein>
    <recommendedName>
        <fullName evidence="4">Integral membrane protein</fullName>
    </recommendedName>
</protein>
<proteinExistence type="predicted"/>
<dbReference type="RefSeq" id="WP_409123817.1">
    <property type="nucleotide sequence ID" value="NZ_JBJVNI010000030.1"/>
</dbReference>
<feature type="transmembrane region" description="Helical" evidence="1">
    <location>
        <begin position="6"/>
        <end position="26"/>
    </location>
</feature>
<accession>A0ABW9I3L2</accession>
<keyword evidence="1" id="KW-0472">Membrane</keyword>
<keyword evidence="1" id="KW-1133">Transmembrane helix</keyword>
<reference evidence="2 3" key="1">
    <citation type="submission" date="2024-12" db="EMBL/GenBank/DDBJ databases">
        <title>Forecasting of Potato common scab and diversities of Pathogenic streptomyces spp. in china.</title>
        <authorList>
            <person name="Handique U."/>
            <person name="Wu J."/>
        </authorList>
    </citation>
    <scope>NUCLEOTIDE SEQUENCE [LARGE SCALE GENOMIC DNA]</scope>
    <source>
        <strain evidence="2 3">ZRIMU1530</strain>
    </source>
</reference>
<keyword evidence="3" id="KW-1185">Reference proteome</keyword>
<comment type="caution">
    <text evidence="2">The sequence shown here is derived from an EMBL/GenBank/DDBJ whole genome shotgun (WGS) entry which is preliminary data.</text>
</comment>
<feature type="transmembrane region" description="Helical" evidence="1">
    <location>
        <begin position="33"/>
        <end position="54"/>
    </location>
</feature>
<evidence type="ECO:0000313" key="2">
    <source>
        <dbReference type="EMBL" id="MFM9614923.1"/>
    </source>
</evidence>
<dbReference type="EMBL" id="JBJVNI010000030">
    <property type="protein sequence ID" value="MFM9614923.1"/>
    <property type="molecule type" value="Genomic_DNA"/>
</dbReference>